<dbReference type="Pfam" id="PF04055">
    <property type="entry name" value="Radical_SAM"/>
    <property type="match status" value="1"/>
</dbReference>
<organism evidence="11 12">
    <name type="scientific">Iamia majanohamensis</name>
    <dbReference type="NCBI Taxonomy" id="467976"/>
    <lineage>
        <taxon>Bacteria</taxon>
        <taxon>Bacillati</taxon>
        <taxon>Actinomycetota</taxon>
        <taxon>Acidimicrobiia</taxon>
        <taxon>Acidimicrobiales</taxon>
        <taxon>Iamiaceae</taxon>
        <taxon>Iamia</taxon>
    </lineage>
</organism>
<dbReference type="SUPFAM" id="SSF52242">
    <property type="entry name" value="Cobalamin (vitamin B12)-binding domain"/>
    <property type="match status" value="1"/>
</dbReference>
<evidence type="ECO:0000256" key="7">
    <source>
        <dbReference type="ARBA" id="ARBA00023014"/>
    </source>
</evidence>
<name>A0AAF0BSV1_9ACTN</name>
<dbReference type="InterPro" id="IPR034466">
    <property type="entry name" value="Methyltransferase_Class_B"/>
</dbReference>
<dbReference type="EMBL" id="CP116942">
    <property type="protein sequence ID" value="WCO65872.1"/>
    <property type="molecule type" value="Genomic_DNA"/>
</dbReference>
<dbReference type="PROSITE" id="PS51332">
    <property type="entry name" value="B12_BINDING"/>
    <property type="match status" value="1"/>
</dbReference>
<keyword evidence="5" id="KW-0479">Metal-binding</keyword>
<feature type="region of interest" description="Disordered" evidence="8">
    <location>
        <begin position="485"/>
        <end position="504"/>
    </location>
</feature>
<dbReference type="InterPro" id="IPR023404">
    <property type="entry name" value="rSAM_horseshoe"/>
</dbReference>
<dbReference type="Pfam" id="PF02310">
    <property type="entry name" value="B12-binding"/>
    <property type="match status" value="1"/>
</dbReference>
<dbReference type="Gene3D" id="3.40.50.280">
    <property type="entry name" value="Cobalamin-binding domain"/>
    <property type="match status" value="1"/>
</dbReference>
<keyword evidence="2" id="KW-0489">Methyltransferase</keyword>
<keyword evidence="7" id="KW-0411">Iron-sulfur</keyword>
<dbReference type="InterPro" id="IPR006158">
    <property type="entry name" value="Cobalamin-bd"/>
</dbReference>
<dbReference type="InterPro" id="IPR051198">
    <property type="entry name" value="BchE-like"/>
</dbReference>
<evidence type="ECO:0000256" key="2">
    <source>
        <dbReference type="ARBA" id="ARBA00022603"/>
    </source>
</evidence>
<evidence type="ECO:0000256" key="4">
    <source>
        <dbReference type="ARBA" id="ARBA00022691"/>
    </source>
</evidence>
<evidence type="ECO:0000313" key="11">
    <source>
        <dbReference type="EMBL" id="WCO65872.1"/>
    </source>
</evidence>
<dbReference type="GO" id="GO:0005829">
    <property type="term" value="C:cytosol"/>
    <property type="evidence" value="ECO:0007669"/>
    <property type="project" value="TreeGrafter"/>
</dbReference>
<dbReference type="PROSITE" id="PS51918">
    <property type="entry name" value="RADICAL_SAM"/>
    <property type="match status" value="1"/>
</dbReference>
<accession>A0AAF0BSV1</accession>
<sequence length="504" mass="55505">MATVVSPPLGVAYLAAAVRAEGHDVQVVDAVGEALDAQHATGDPRFVGVGLSPEQVVERVPADADVVGVSCSFSHDWPHDRTTIEALRRRCPTALVVVGGEHVTAVPEEVLGDCAAVDVAVLGEGEETLAEVVALHDRREDLRQVPGTVHRDPHRPGRFVHAPPRQRIRAVDELPRPAWDLVPLGAYLDRGFGIGIDRRRSLPVMATRGCPYRCTFCSSPSMWTTRYAARTPGSVLDEVRDAIVEHDVENVDFYDLTMIIRRSWIVEFCQLVLDSGLDFTWQLPSGTRSEAIDGEVCRLLHAAGCRNLTYAPESGSPRVLDRIQKRVDLDHLTHAVRTASSEGIACTANIIVGFPGETRRDMARTLRFVASLARTGLETCTVAPFSPYPGSQLFAELRAEGRIGALDDQYYLGLSYSDVSRAASWTDHAGPRELQAWRLATLLAFYGLAYATHPRRIVRTWRAVVRGGPQRSRLEQALHDFWRRRPGTRQPTMPDDRVAPTAPG</sequence>
<evidence type="ECO:0000256" key="3">
    <source>
        <dbReference type="ARBA" id="ARBA00022679"/>
    </source>
</evidence>
<evidence type="ECO:0000256" key="1">
    <source>
        <dbReference type="ARBA" id="ARBA00001966"/>
    </source>
</evidence>
<evidence type="ECO:0000313" key="12">
    <source>
        <dbReference type="Proteomes" id="UP001216390"/>
    </source>
</evidence>
<dbReference type="SFLD" id="SFLDG01123">
    <property type="entry name" value="methyltransferase_(Class_B)"/>
    <property type="match status" value="1"/>
</dbReference>
<gene>
    <name evidence="11" type="ORF">PO878_15320</name>
</gene>
<protein>
    <submittedName>
        <fullName evidence="11">Radical SAM protein</fullName>
    </submittedName>
</protein>
<dbReference type="InterPro" id="IPR058240">
    <property type="entry name" value="rSAM_sf"/>
</dbReference>
<feature type="domain" description="B12-binding" evidence="9">
    <location>
        <begin position="1"/>
        <end position="143"/>
    </location>
</feature>
<dbReference type="PANTHER" id="PTHR43409:SF7">
    <property type="entry name" value="BLL1977 PROTEIN"/>
    <property type="match status" value="1"/>
</dbReference>
<dbReference type="GO" id="GO:0046872">
    <property type="term" value="F:metal ion binding"/>
    <property type="evidence" value="ECO:0007669"/>
    <property type="project" value="UniProtKB-KW"/>
</dbReference>
<dbReference type="GO" id="GO:0003824">
    <property type="term" value="F:catalytic activity"/>
    <property type="evidence" value="ECO:0007669"/>
    <property type="project" value="InterPro"/>
</dbReference>
<keyword evidence="6" id="KW-0408">Iron</keyword>
<dbReference type="Gene3D" id="3.80.30.20">
    <property type="entry name" value="tm_1862 like domain"/>
    <property type="match status" value="1"/>
</dbReference>
<evidence type="ECO:0000256" key="5">
    <source>
        <dbReference type="ARBA" id="ARBA00022723"/>
    </source>
</evidence>
<dbReference type="KEGG" id="ima:PO878_15320"/>
<feature type="domain" description="Radical SAM core" evidence="10">
    <location>
        <begin position="196"/>
        <end position="415"/>
    </location>
</feature>
<reference evidence="11" key="1">
    <citation type="submission" date="2023-01" db="EMBL/GenBank/DDBJ databases">
        <title>The diversity of Class Acidimicrobiia in South China Sea sediment environments and the proposal of Iamia marina sp. nov., a novel species of the genus Iamia.</title>
        <authorList>
            <person name="He Y."/>
            <person name="Tian X."/>
        </authorList>
    </citation>
    <scope>NUCLEOTIDE SEQUENCE</scope>
    <source>
        <strain evidence="11">DSM 19957</strain>
    </source>
</reference>
<dbReference type="CDD" id="cd02068">
    <property type="entry name" value="radical_SAM_B12_BD"/>
    <property type="match status" value="1"/>
</dbReference>
<dbReference type="SFLD" id="SFLDG01082">
    <property type="entry name" value="B12-binding_domain_containing"/>
    <property type="match status" value="1"/>
</dbReference>
<comment type="cofactor">
    <cofactor evidence="1">
        <name>[4Fe-4S] cluster</name>
        <dbReference type="ChEBI" id="CHEBI:49883"/>
    </cofactor>
</comment>
<evidence type="ECO:0000259" key="10">
    <source>
        <dbReference type="PROSITE" id="PS51918"/>
    </source>
</evidence>
<dbReference type="SUPFAM" id="SSF102114">
    <property type="entry name" value="Radical SAM enzymes"/>
    <property type="match status" value="1"/>
</dbReference>
<dbReference type="GO" id="GO:0051539">
    <property type="term" value="F:4 iron, 4 sulfur cluster binding"/>
    <property type="evidence" value="ECO:0007669"/>
    <property type="project" value="UniProtKB-KW"/>
</dbReference>
<dbReference type="InterPro" id="IPR006638">
    <property type="entry name" value="Elp3/MiaA/NifB-like_rSAM"/>
</dbReference>
<evidence type="ECO:0000259" key="9">
    <source>
        <dbReference type="PROSITE" id="PS51332"/>
    </source>
</evidence>
<evidence type="ECO:0000256" key="6">
    <source>
        <dbReference type="ARBA" id="ARBA00023004"/>
    </source>
</evidence>
<dbReference type="CDD" id="cd01335">
    <property type="entry name" value="Radical_SAM"/>
    <property type="match status" value="1"/>
</dbReference>
<keyword evidence="12" id="KW-1185">Reference proteome</keyword>
<evidence type="ECO:0000256" key="8">
    <source>
        <dbReference type="SAM" id="MobiDB-lite"/>
    </source>
</evidence>
<dbReference type="SFLD" id="SFLDS00029">
    <property type="entry name" value="Radical_SAM"/>
    <property type="match status" value="1"/>
</dbReference>
<dbReference type="InterPro" id="IPR007197">
    <property type="entry name" value="rSAM"/>
</dbReference>
<dbReference type="SMART" id="SM00729">
    <property type="entry name" value="Elp3"/>
    <property type="match status" value="1"/>
</dbReference>
<keyword evidence="4" id="KW-0949">S-adenosyl-L-methionine</keyword>
<keyword evidence="3" id="KW-0808">Transferase</keyword>
<dbReference type="InterPro" id="IPR036724">
    <property type="entry name" value="Cobalamin-bd_sf"/>
</dbReference>
<dbReference type="PANTHER" id="PTHR43409">
    <property type="entry name" value="ANAEROBIC MAGNESIUM-PROTOPORPHYRIN IX MONOMETHYL ESTER CYCLASE-RELATED"/>
    <property type="match status" value="1"/>
</dbReference>
<dbReference type="GO" id="GO:0031419">
    <property type="term" value="F:cobalamin binding"/>
    <property type="evidence" value="ECO:0007669"/>
    <property type="project" value="InterPro"/>
</dbReference>
<dbReference type="Proteomes" id="UP001216390">
    <property type="component" value="Chromosome"/>
</dbReference>
<dbReference type="AlphaFoldDB" id="A0AAF0BSV1"/>
<proteinExistence type="predicted"/>